<sequence>MPVKTGIRQTFGSTGTEKQYLNTVIPYEKRATPPSVDDLQMLTNILYAMKEDSDKVPTLLTDYILKGTGANIQMPDSSMEVIKGQMVVLRASYLSDLIGDLNANIIVWNFFSNGTQLVRSTGANIQMPDSSMEVIKGQMVVLRASYLSDLIGDLNANIIVWNFFSNGTQLGRVGFLSKMPSTDVSLYVNNTRESDSGRYVCQVIYADKPGVEEDQPHPRGLLLPHGQ</sequence>
<organism evidence="1 2">
    <name type="scientific">Menidia menidia</name>
    <name type="common">Atlantic silverside</name>
    <dbReference type="NCBI Taxonomy" id="238744"/>
    <lineage>
        <taxon>Eukaryota</taxon>
        <taxon>Metazoa</taxon>
        <taxon>Chordata</taxon>
        <taxon>Craniata</taxon>
        <taxon>Vertebrata</taxon>
        <taxon>Euteleostomi</taxon>
        <taxon>Actinopterygii</taxon>
        <taxon>Neopterygii</taxon>
        <taxon>Teleostei</taxon>
        <taxon>Neoteleostei</taxon>
        <taxon>Acanthomorphata</taxon>
        <taxon>Ovalentaria</taxon>
        <taxon>Atherinomorphae</taxon>
        <taxon>Atheriniformes</taxon>
        <taxon>Atherinopsidae</taxon>
        <taxon>Menidiinae</taxon>
        <taxon>Menidia</taxon>
    </lineage>
</organism>
<dbReference type="PANTHER" id="PTHR44549:SF1">
    <property type="entry name" value="ENDOTHELIAL CELL-SELECTIVE ADHESION MOLECULE"/>
    <property type="match status" value="1"/>
</dbReference>
<dbReference type="InterPro" id="IPR013783">
    <property type="entry name" value="Ig-like_fold"/>
</dbReference>
<dbReference type="InterPro" id="IPR042757">
    <property type="entry name" value="ESAM"/>
</dbReference>
<gene>
    <name evidence="1" type="ORF">MMEN_LOCUS5558</name>
</gene>
<dbReference type="EMBL" id="CAJRST010004446">
    <property type="protein sequence ID" value="CAG5878899.1"/>
    <property type="molecule type" value="Genomic_DNA"/>
</dbReference>
<evidence type="ECO:0000313" key="2">
    <source>
        <dbReference type="Proteomes" id="UP000677803"/>
    </source>
</evidence>
<reference evidence="1" key="1">
    <citation type="submission" date="2021-05" db="EMBL/GenBank/DDBJ databases">
        <authorList>
            <person name="Tigano A."/>
        </authorList>
    </citation>
    <scope>NUCLEOTIDE SEQUENCE</scope>
</reference>
<dbReference type="GO" id="GO:0005912">
    <property type="term" value="C:adherens junction"/>
    <property type="evidence" value="ECO:0007669"/>
    <property type="project" value="TreeGrafter"/>
</dbReference>
<dbReference type="SUPFAM" id="SSF48726">
    <property type="entry name" value="Immunoglobulin"/>
    <property type="match status" value="1"/>
</dbReference>
<dbReference type="Proteomes" id="UP000677803">
    <property type="component" value="Unassembled WGS sequence"/>
</dbReference>
<dbReference type="Gene3D" id="2.60.40.10">
    <property type="entry name" value="Immunoglobulins"/>
    <property type="match status" value="1"/>
</dbReference>
<dbReference type="InterPro" id="IPR036179">
    <property type="entry name" value="Ig-like_dom_sf"/>
</dbReference>
<dbReference type="GO" id="GO:0098632">
    <property type="term" value="F:cell-cell adhesion mediator activity"/>
    <property type="evidence" value="ECO:0007669"/>
    <property type="project" value="TreeGrafter"/>
</dbReference>
<protein>
    <submittedName>
        <fullName evidence="1">(Atlantic silverside) hypothetical protein</fullName>
    </submittedName>
</protein>
<dbReference type="AlphaFoldDB" id="A0A8S4AQB9"/>
<dbReference type="GO" id="GO:0005886">
    <property type="term" value="C:plasma membrane"/>
    <property type="evidence" value="ECO:0007669"/>
    <property type="project" value="TreeGrafter"/>
</dbReference>
<evidence type="ECO:0000313" key="1">
    <source>
        <dbReference type="EMBL" id="CAG5878899.1"/>
    </source>
</evidence>
<dbReference type="GO" id="GO:0007156">
    <property type="term" value="P:homophilic cell adhesion via plasma membrane adhesion molecules"/>
    <property type="evidence" value="ECO:0007669"/>
    <property type="project" value="TreeGrafter"/>
</dbReference>
<proteinExistence type="predicted"/>
<name>A0A8S4AQB9_9TELE</name>
<dbReference type="OrthoDB" id="7959977at2759"/>
<dbReference type="PANTHER" id="PTHR44549">
    <property type="entry name" value="ENDOTHELIAL CELL-SELECTIVE ADHESION MOLECULE"/>
    <property type="match status" value="1"/>
</dbReference>
<keyword evidence="2" id="KW-1185">Reference proteome</keyword>
<comment type="caution">
    <text evidence="1">The sequence shown here is derived from an EMBL/GenBank/DDBJ whole genome shotgun (WGS) entry which is preliminary data.</text>
</comment>
<accession>A0A8S4AQB9</accession>